<reference evidence="4 5" key="1">
    <citation type="submission" date="2019-12" db="EMBL/GenBank/DDBJ databases">
        <title>Complete genome sequence of Pseudomonas stutzeri.</title>
        <authorList>
            <person name="Lim S.R."/>
            <person name="Kim J.H."/>
        </authorList>
    </citation>
    <scope>NUCLEOTIDE SEQUENCE [LARGE SCALE GENOMIC DNA]</scope>
    <source>
        <strain evidence="4 5">PM101005</strain>
    </source>
</reference>
<evidence type="ECO:0000313" key="5">
    <source>
        <dbReference type="Proteomes" id="UP000438983"/>
    </source>
</evidence>
<gene>
    <name evidence="4" type="ORF">GQA94_13925</name>
</gene>
<dbReference type="InterPro" id="IPR013785">
    <property type="entry name" value="Aldolase_TIM"/>
</dbReference>
<keyword evidence="2" id="KW-0288">FMN</keyword>
<dbReference type="GO" id="GO:0018580">
    <property type="term" value="F:nitronate monooxygenase activity"/>
    <property type="evidence" value="ECO:0007669"/>
    <property type="project" value="InterPro"/>
</dbReference>
<dbReference type="Gene3D" id="3.20.20.70">
    <property type="entry name" value="Aldolase class I"/>
    <property type="match status" value="1"/>
</dbReference>
<name>A0A6I6LKP2_STUST</name>
<dbReference type="InterPro" id="IPR004136">
    <property type="entry name" value="NMO"/>
</dbReference>
<dbReference type="EMBL" id="CP046902">
    <property type="protein sequence ID" value="QGZ31104.1"/>
    <property type="molecule type" value="Genomic_DNA"/>
</dbReference>
<keyword evidence="1" id="KW-0285">Flavoprotein</keyword>
<dbReference type="CDD" id="cd04730">
    <property type="entry name" value="NPD_like"/>
    <property type="match status" value="1"/>
</dbReference>
<dbReference type="OrthoDB" id="9778912at2"/>
<dbReference type="Proteomes" id="UP000438983">
    <property type="component" value="Chromosome"/>
</dbReference>
<evidence type="ECO:0000256" key="1">
    <source>
        <dbReference type="ARBA" id="ARBA00022630"/>
    </source>
</evidence>
<sequence>MAVLTTRFTETFGIEHPVMQGGMQWVARAELVAAVANAGALGTLSALTQPSPEALYKEIECCRQLTDRPFAVNLTVLPTVKPVPYAEYRAAIIEAGVTIVETAGSNPQEHIADFRSHGVKVIHKCTSVRHALKAQQLGADAVSIDGFECAGHPGEDDIPGLVLIPAAARRLSVPLVASGGFADGYGLVAALALGADAISMGTRFMCTEESPIHHRIKERLVEGDERSTDLILRTLRNTVRVARNTVSGDVRSREVEGASFDELAPLVSGLRGRMVYETGDPDHGVWSAGMVQGLIDDVPSCRALVTRLVEQADTVIRERLAGACMRTPAFAYE</sequence>
<accession>A0A6I6LKP2</accession>
<keyword evidence="4" id="KW-0503">Monooxygenase</keyword>
<evidence type="ECO:0000313" key="4">
    <source>
        <dbReference type="EMBL" id="QGZ31104.1"/>
    </source>
</evidence>
<proteinExistence type="predicted"/>
<keyword evidence="3" id="KW-0560">Oxidoreductase</keyword>
<organism evidence="4 5">
    <name type="scientific">Stutzerimonas stutzeri</name>
    <name type="common">Pseudomonas stutzeri</name>
    <dbReference type="NCBI Taxonomy" id="316"/>
    <lineage>
        <taxon>Bacteria</taxon>
        <taxon>Pseudomonadati</taxon>
        <taxon>Pseudomonadota</taxon>
        <taxon>Gammaproteobacteria</taxon>
        <taxon>Pseudomonadales</taxon>
        <taxon>Pseudomonadaceae</taxon>
        <taxon>Stutzerimonas</taxon>
    </lineage>
</organism>
<evidence type="ECO:0000256" key="2">
    <source>
        <dbReference type="ARBA" id="ARBA00022643"/>
    </source>
</evidence>
<dbReference type="Pfam" id="PF03060">
    <property type="entry name" value="NMO"/>
    <property type="match status" value="1"/>
</dbReference>
<dbReference type="AlphaFoldDB" id="A0A6I6LKP2"/>
<dbReference type="PANTHER" id="PTHR32332">
    <property type="entry name" value="2-NITROPROPANE DIOXYGENASE"/>
    <property type="match status" value="1"/>
</dbReference>
<dbReference type="SUPFAM" id="SSF51412">
    <property type="entry name" value="Inosine monophosphate dehydrogenase (IMPDH)"/>
    <property type="match status" value="1"/>
</dbReference>
<dbReference type="PANTHER" id="PTHR32332:SF20">
    <property type="entry name" value="2-NITROPROPANE DIOXYGENASE-LIKE PROTEIN"/>
    <property type="match status" value="1"/>
</dbReference>
<protein>
    <submittedName>
        <fullName evidence="4">Nitronate monooxygenase</fullName>
    </submittedName>
</protein>
<evidence type="ECO:0000256" key="3">
    <source>
        <dbReference type="ARBA" id="ARBA00023002"/>
    </source>
</evidence>
<dbReference type="RefSeq" id="WP_158188568.1">
    <property type="nucleotide sequence ID" value="NZ_CP046902.1"/>
</dbReference>